<comment type="subcellular location">
    <subcellularLocation>
        <location evidence="1">Cell membrane</location>
        <topology evidence="1">Single-pass type I membrane protein</topology>
    </subcellularLocation>
</comment>
<keyword evidence="15" id="KW-1185">Reference proteome</keyword>
<keyword evidence="4" id="KW-0732">Signal</keyword>
<keyword evidence="7 11" id="KW-0472">Membrane</keyword>
<dbReference type="InterPro" id="IPR016201">
    <property type="entry name" value="PSI"/>
</dbReference>
<evidence type="ECO:0008006" key="16">
    <source>
        <dbReference type="Google" id="ProtNLM"/>
    </source>
</evidence>
<dbReference type="InterPro" id="IPR041019">
    <property type="entry name" value="TIG1_plexin"/>
</dbReference>
<evidence type="ECO:0000256" key="8">
    <source>
        <dbReference type="ARBA" id="ARBA00023157"/>
    </source>
</evidence>
<keyword evidence="10" id="KW-0175">Coiled coil</keyword>
<dbReference type="InterPro" id="IPR031148">
    <property type="entry name" value="Plexin"/>
</dbReference>
<feature type="domain" description="IPT/TIG" evidence="13">
    <location>
        <begin position="341"/>
        <end position="433"/>
    </location>
</feature>
<evidence type="ECO:0000259" key="12">
    <source>
        <dbReference type="SMART" id="SM00423"/>
    </source>
</evidence>
<feature type="coiled-coil region" evidence="10">
    <location>
        <begin position="778"/>
        <end position="813"/>
    </location>
</feature>
<evidence type="ECO:0000256" key="4">
    <source>
        <dbReference type="ARBA" id="ARBA00022729"/>
    </source>
</evidence>
<dbReference type="OrthoDB" id="125363at2759"/>
<dbReference type="InterPro" id="IPR002165">
    <property type="entry name" value="Plexin_repeat"/>
</dbReference>
<keyword evidence="2" id="KW-1003">Cell membrane</keyword>
<proteinExistence type="predicted"/>
<evidence type="ECO:0000256" key="6">
    <source>
        <dbReference type="ARBA" id="ARBA00022989"/>
    </source>
</evidence>
<dbReference type="PANTHER" id="PTHR22625:SF70">
    <property type="entry name" value="PLEXIN A, ISOFORM A"/>
    <property type="match status" value="1"/>
</dbReference>
<dbReference type="GO" id="GO:0005886">
    <property type="term" value="C:plasma membrane"/>
    <property type="evidence" value="ECO:0007669"/>
    <property type="project" value="UniProtKB-SubCell"/>
</dbReference>
<evidence type="ECO:0000256" key="2">
    <source>
        <dbReference type="ARBA" id="ARBA00022475"/>
    </source>
</evidence>
<gene>
    <name evidence="14" type="ORF">NMOB1V02_LOCUS1590</name>
</gene>
<evidence type="ECO:0000256" key="7">
    <source>
        <dbReference type="ARBA" id="ARBA00023136"/>
    </source>
</evidence>
<evidence type="ECO:0000313" key="15">
    <source>
        <dbReference type="Proteomes" id="UP000678499"/>
    </source>
</evidence>
<dbReference type="InterPro" id="IPR041362">
    <property type="entry name" value="TIG2_plexin"/>
</dbReference>
<dbReference type="GO" id="GO:0030334">
    <property type="term" value="P:regulation of cell migration"/>
    <property type="evidence" value="ECO:0007669"/>
    <property type="project" value="TreeGrafter"/>
</dbReference>
<dbReference type="EMBL" id="OA882199">
    <property type="protein sequence ID" value="CAD7273717.1"/>
    <property type="molecule type" value="Genomic_DNA"/>
</dbReference>
<dbReference type="SUPFAM" id="SSF81296">
    <property type="entry name" value="E set domains"/>
    <property type="match status" value="3"/>
</dbReference>
<dbReference type="EMBL" id="CAJPEX010000162">
    <property type="protein sequence ID" value="CAG0913869.1"/>
    <property type="molecule type" value="Genomic_DNA"/>
</dbReference>
<feature type="domain" description="PSI" evidence="12">
    <location>
        <begin position="80"/>
        <end position="126"/>
    </location>
</feature>
<dbReference type="Gene3D" id="2.60.40.10">
    <property type="entry name" value="Immunoglobulins"/>
    <property type="match status" value="4"/>
</dbReference>
<evidence type="ECO:0000256" key="9">
    <source>
        <dbReference type="ARBA" id="ARBA00023180"/>
    </source>
</evidence>
<feature type="domain" description="PSI" evidence="12">
    <location>
        <begin position="291"/>
        <end position="340"/>
    </location>
</feature>
<dbReference type="FunFam" id="1.10.506.10:FF:000027">
    <property type="entry name" value="Plexin A, isoform B"/>
    <property type="match status" value="1"/>
</dbReference>
<evidence type="ECO:0000256" key="1">
    <source>
        <dbReference type="ARBA" id="ARBA00004251"/>
    </source>
</evidence>
<dbReference type="Pfam" id="PF01437">
    <property type="entry name" value="PSI"/>
    <property type="match status" value="1"/>
</dbReference>
<accession>A0A7R9BEI7</accession>
<dbReference type="InterPro" id="IPR002909">
    <property type="entry name" value="IPT_dom"/>
</dbReference>
<keyword evidence="5" id="KW-0677">Repeat</keyword>
<dbReference type="GO" id="GO:0002116">
    <property type="term" value="C:semaphorin receptor complex"/>
    <property type="evidence" value="ECO:0007669"/>
    <property type="project" value="TreeGrafter"/>
</dbReference>
<dbReference type="SMART" id="SM00429">
    <property type="entry name" value="IPT"/>
    <property type="match status" value="3"/>
</dbReference>
<keyword evidence="9" id="KW-0325">Glycoprotein</keyword>
<feature type="domain" description="IPT/TIG" evidence="13">
    <location>
        <begin position="522"/>
        <end position="625"/>
    </location>
</feature>
<dbReference type="Proteomes" id="UP000678499">
    <property type="component" value="Unassembled WGS sequence"/>
</dbReference>
<dbReference type="InterPro" id="IPR014756">
    <property type="entry name" value="Ig_E-set"/>
</dbReference>
<dbReference type="Pfam" id="PF20170">
    <property type="entry name" value="Plexin_RBD"/>
    <property type="match status" value="1"/>
</dbReference>
<dbReference type="FunFam" id="1.10.506.10:FF:000005">
    <property type="entry name" value="Plexin A1"/>
    <property type="match status" value="1"/>
</dbReference>
<dbReference type="Pfam" id="PF08337">
    <property type="entry name" value="Plexin_cytopl"/>
    <property type="match status" value="1"/>
</dbReference>
<dbReference type="CDD" id="cd00603">
    <property type="entry name" value="IPT_PCSR"/>
    <property type="match status" value="1"/>
</dbReference>
<evidence type="ECO:0000313" key="14">
    <source>
        <dbReference type="EMBL" id="CAD7273717.1"/>
    </source>
</evidence>
<dbReference type="CDD" id="cd12790">
    <property type="entry name" value="RasGAP_plexin_A"/>
    <property type="match status" value="1"/>
</dbReference>
<dbReference type="Pfam" id="PF17960">
    <property type="entry name" value="TIG_plexin"/>
    <property type="match status" value="1"/>
</dbReference>
<dbReference type="Pfam" id="PF24479">
    <property type="entry name" value="PSI_PlexinA-B"/>
    <property type="match status" value="1"/>
</dbReference>
<evidence type="ECO:0000256" key="11">
    <source>
        <dbReference type="SAM" id="Phobius"/>
    </source>
</evidence>
<reference evidence="14" key="1">
    <citation type="submission" date="2020-11" db="EMBL/GenBank/DDBJ databases">
        <authorList>
            <person name="Tran Van P."/>
        </authorList>
    </citation>
    <scope>NUCLEOTIDE SEQUENCE</scope>
</reference>
<feature type="domain" description="IPT/TIG" evidence="13">
    <location>
        <begin position="434"/>
        <end position="520"/>
    </location>
</feature>
<evidence type="ECO:0000259" key="13">
    <source>
        <dbReference type="SMART" id="SM00429"/>
    </source>
</evidence>
<evidence type="ECO:0000256" key="10">
    <source>
        <dbReference type="SAM" id="Coils"/>
    </source>
</evidence>
<sequence>MHLEIDNLPLLGRDYVCAFTAMGKTITTNATRSDKFIKCPTPRNDLLPVLNHGQHFFTAILSLRFSDGQDFVATNFTFFNCNTYASCTSCVSSSFECDWCVDGNRCTHDAAENCRNDILVTGLECACSSGSEGFTLIPANLVKPPPFVCCGLNKLAVAESGGLLEDGRLNEFWLYISVRQGPSIRSGPTFCPRIQYETEEILVASGTTMPIRVKVDNIAQFIVQARFLCQFNIDGRAVMKQGQLLGDTIYCDATRFSYNSHSPNLTATFAVIWGSAKSLDNPKNVHIVIYRCDVMADNCGMCLSLDPKYKCGWCQSSNRCSIDRDCSEPRVWLKESDVCPDPMIVDFNPKYGPWESGTNITIQGINLGRVVEDIEKNIMVAGIPCMPYKETYIQTRQVTCTPDSPGVADPRKGIVIVKVGDFRAESRDTYEFVNPVLYSVRPRRGPKSGGTEISVRGRYMNAGSRITAFVNEFPCNITWSSLDEVRCVTSAADRSIIDGKVRVNFDKGERALSNQTFEYTDDPVVTSVEHGLVGGGQTKSPKGIVAGGITIRVTGRRFDVVQNPQIYVEDDQGRRFYGRCAVETSESMFCQSPTVESDTSIIAPMHMEYGFIMDNVIEVLNLSRRFNASFTLYPNPIFEKFEEKIKYYKSDYLTINGRELDRACTEADVIVRIGTKICNVTSLSRNQLTCRPPDEQPPGFDDYGKPTTGQLPEVVVIVGDNLTYKIGYLSYAPLGAAEETFSMKAIIPTSVIAALFLVGIIAICIMYRRKSTENARVLKNMQDQMDVLELKVAAECKEAFAELQTEITDLTSDLTTGGIPFLDYRTYAMKILFPNIEDHPVLRMDYPEMSRKEKGLRLFGTLVMNKTFLLLFIRTLESNRYFSMRDRVNVASLIMVALQGKMEYCTDTLKTLLGDLIEKCMDGKSHPKLLLRRTESVAEKMLSAWFTFLLYKFLRECAGEPLFLLYRAIKQQVDKGPVDAVTSEARYSLSEEKLIRQAIDFKLMTVFVSMSTQTLCVSGYDAIHDTNDVYVKVLNCDTISQVKEKALDAIYRNTPYTQRPSKDDLDLELRIMPNSRITLFDEDSKTSREGSWKRYNTLGSYNVPDQAYLTLVPKQSSMYNFSAVPGGQFSDTLKSHKYETLTMSKYSGGASPPISRATSPLNSHEYGGMDSSDRGPGAGGGNYRYWHLVRHSDQDHHQNGKEGERSNKMITLQKYVDDLFETIFSIAHRGSALPLAIKYMFDFLDDQALQHCISDSEVVHTWKSNSLPLRFWVNLIKNPNFVFDIHKGNVVDSCLSVVAQTFMDSCSTSDHRLGKDSPSSKLLYAKDIPVYKDWVERYYHDIKTMPAISDQDMNAMLAEESRMHGAEFNTNSALHELYTYAFKYNDQLKFTLEDDEFSKKQRLAHRLQQVHDLMVTDNDM</sequence>
<evidence type="ECO:0000256" key="3">
    <source>
        <dbReference type="ARBA" id="ARBA00022692"/>
    </source>
</evidence>
<name>A0A7R9BEI7_9CRUS</name>
<dbReference type="FunFam" id="2.60.40.10:FF:000320">
    <property type="entry name" value="Plexin A1"/>
    <property type="match status" value="1"/>
</dbReference>
<dbReference type="InterPro" id="IPR013548">
    <property type="entry name" value="Plexin_cytoplasmic_RasGAP_dom"/>
</dbReference>
<dbReference type="SUPFAM" id="SSF48350">
    <property type="entry name" value="GTPase activation domain, GAP"/>
    <property type="match status" value="1"/>
</dbReference>
<dbReference type="PANTHER" id="PTHR22625">
    <property type="entry name" value="PLEXIN"/>
    <property type="match status" value="1"/>
</dbReference>
<dbReference type="InterPro" id="IPR008936">
    <property type="entry name" value="Rho_GTPase_activation_prot"/>
</dbReference>
<dbReference type="InterPro" id="IPR046800">
    <property type="entry name" value="Plexin_RBD"/>
</dbReference>
<organism evidence="14">
    <name type="scientific">Notodromas monacha</name>
    <dbReference type="NCBI Taxonomy" id="399045"/>
    <lineage>
        <taxon>Eukaryota</taxon>
        <taxon>Metazoa</taxon>
        <taxon>Ecdysozoa</taxon>
        <taxon>Arthropoda</taxon>
        <taxon>Crustacea</taxon>
        <taxon>Oligostraca</taxon>
        <taxon>Ostracoda</taxon>
        <taxon>Podocopa</taxon>
        <taxon>Podocopida</taxon>
        <taxon>Cypridocopina</taxon>
        <taxon>Cypridoidea</taxon>
        <taxon>Cyprididae</taxon>
        <taxon>Notodromas</taxon>
    </lineage>
</organism>
<protein>
    <recommendedName>
        <fullName evidence="16">Plexin A</fullName>
    </recommendedName>
</protein>
<dbReference type="Gene3D" id="1.10.506.10">
    <property type="entry name" value="GTPase Activation - p120gap, domain 1"/>
    <property type="match status" value="2"/>
</dbReference>
<keyword evidence="3 11" id="KW-0812">Transmembrane</keyword>
<feature type="transmembrane region" description="Helical" evidence="11">
    <location>
        <begin position="745"/>
        <end position="767"/>
    </location>
</feature>
<dbReference type="SMART" id="SM00423">
    <property type="entry name" value="PSI"/>
    <property type="match status" value="2"/>
</dbReference>
<feature type="transmembrane region" description="Helical" evidence="11">
    <location>
        <begin position="856"/>
        <end position="876"/>
    </location>
</feature>
<dbReference type="GO" id="GO:0017154">
    <property type="term" value="F:semaphorin receptor activity"/>
    <property type="evidence" value="ECO:0007669"/>
    <property type="project" value="InterPro"/>
</dbReference>
<keyword evidence="8" id="KW-1015">Disulfide bond</keyword>
<dbReference type="InterPro" id="IPR013783">
    <property type="entry name" value="Ig-like_fold"/>
</dbReference>
<keyword evidence="6 11" id="KW-1133">Transmembrane helix</keyword>
<dbReference type="Pfam" id="PF01833">
    <property type="entry name" value="TIG"/>
    <property type="match status" value="3"/>
</dbReference>
<dbReference type="Pfam" id="PF18020">
    <property type="entry name" value="TIG_2"/>
    <property type="match status" value="1"/>
</dbReference>
<evidence type="ECO:0000256" key="5">
    <source>
        <dbReference type="ARBA" id="ARBA00022737"/>
    </source>
</evidence>